<feature type="region of interest" description="Disordered" evidence="8">
    <location>
        <begin position="63"/>
        <end position="95"/>
    </location>
</feature>
<dbReference type="Pfam" id="PF02130">
    <property type="entry name" value="YbeY"/>
    <property type="match status" value="1"/>
</dbReference>
<evidence type="ECO:0000313" key="9">
    <source>
        <dbReference type="EMBL" id="QUS36602.1"/>
    </source>
</evidence>
<dbReference type="KEGG" id="fap:GR316_10205"/>
<keyword evidence="7" id="KW-0963">Cytoplasm</keyword>
<proteinExistence type="inferred from homology"/>
<reference evidence="9" key="1">
    <citation type="submission" date="2020-01" db="EMBL/GenBank/DDBJ databases">
        <authorList>
            <person name="Yang Y."/>
            <person name="Kwon Y.M."/>
        </authorList>
    </citation>
    <scope>NUCLEOTIDE SEQUENCE</scope>
    <source>
        <strain evidence="9">PG104</strain>
    </source>
</reference>
<keyword evidence="4 7" id="KW-0255">Endonuclease</keyword>
<dbReference type="GO" id="GO:0004222">
    <property type="term" value="F:metalloendopeptidase activity"/>
    <property type="evidence" value="ECO:0007669"/>
    <property type="project" value="InterPro"/>
</dbReference>
<gene>
    <name evidence="7 9" type="primary">ybeY</name>
    <name evidence="9" type="ORF">GR316_10205</name>
</gene>
<dbReference type="GO" id="GO:0004521">
    <property type="term" value="F:RNA endonuclease activity"/>
    <property type="evidence" value="ECO:0007669"/>
    <property type="project" value="UniProtKB-UniRule"/>
</dbReference>
<comment type="subcellular location">
    <subcellularLocation>
        <location evidence="7">Cytoplasm</location>
    </subcellularLocation>
</comment>
<keyword evidence="7" id="KW-0690">Ribosome biogenesis</keyword>
<accession>A0A8J8MTT8</accession>
<dbReference type="GO" id="GO:0005737">
    <property type="term" value="C:cytoplasm"/>
    <property type="evidence" value="ECO:0007669"/>
    <property type="project" value="UniProtKB-SubCell"/>
</dbReference>
<keyword evidence="5 7" id="KW-0378">Hydrolase</keyword>
<comment type="cofactor">
    <cofactor evidence="7">
        <name>Zn(2+)</name>
        <dbReference type="ChEBI" id="CHEBI:29105"/>
    </cofactor>
    <text evidence="7">Binds 1 zinc ion.</text>
</comment>
<protein>
    <recommendedName>
        <fullName evidence="7">Endoribonuclease YbeY</fullName>
        <ecNumber evidence="7">3.1.-.-</ecNumber>
    </recommendedName>
</protein>
<dbReference type="InterPro" id="IPR020549">
    <property type="entry name" value="YbeY_CS"/>
</dbReference>
<comment type="similarity">
    <text evidence="1 7">Belongs to the endoribonuclease YbeY family.</text>
</comment>
<dbReference type="PROSITE" id="PS01306">
    <property type="entry name" value="UPF0054"/>
    <property type="match status" value="1"/>
</dbReference>
<dbReference type="NCBIfam" id="TIGR00043">
    <property type="entry name" value="rRNA maturation RNase YbeY"/>
    <property type="match status" value="1"/>
</dbReference>
<feature type="binding site" evidence="7">
    <location>
        <position position="138"/>
    </location>
    <ligand>
        <name>Zn(2+)</name>
        <dbReference type="ChEBI" id="CHEBI:29105"/>
        <note>catalytic</note>
    </ligand>
</feature>
<organism evidence="9 10">
    <name type="scientific">Falsirhodobacter algicola</name>
    <dbReference type="NCBI Taxonomy" id="2692330"/>
    <lineage>
        <taxon>Bacteria</taxon>
        <taxon>Pseudomonadati</taxon>
        <taxon>Pseudomonadota</taxon>
        <taxon>Alphaproteobacteria</taxon>
        <taxon>Rhodobacterales</taxon>
        <taxon>Paracoccaceae</taxon>
        <taxon>Falsirhodobacter</taxon>
    </lineage>
</organism>
<evidence type="ECO:0000256" key="2">
    <source>
        <dbReference type="ARBA" id="ARBA00022722"/>
    </source>
</evidence>
<evidence type="ECO:0000256" key="5">
    <source>
        <dbReference type="ARBA" id="ARBA00022801"/>
    </source>
</evidence>
<dbReference type="HAMAP" id="MF_00009">
    <property type="entry name" value="Endoribonucl_YbeY"/>
    <property type="match status" value="1"/>
</dbReference>
<evidence type="ECO:0000256" key="6">
    <source>
        <dbReference type="ARBA" id="ARBA00022833"/>
    </source>
</evidence>
<keyword evidence="7" id="KW-0698">rRNA processing</keyword>
<comment type="function">
    <text evidence="7">Single strand-specific metallo-endoribonuclease involved in late-stage 70S ribosome quality control and in maturation of the 3' terminus of the 16S rRNA.</text>
</comment>
<dbReference type="GO" id="GO:0008270">
    <property type="term" value="F:zinc ion binding"/>
    <property type="evidence" value="ECO:0007669"/>
    <property type="project" value="UniProtKB-UniRule"/>
</dbReference>
<evidence type="ECO:0000256" key="8">
    <source>
        <dbReference type="SAM" id="MobiDB-lite"/>
    </source>
</evidence>
<feature type="binding site" evidence="7">
    <location>
        <position position="132"/>
    </location>
    <ligand>
        <name>Zn(2+)</name>
        <dbReference type="ChEBI" id="CHEBI:29105"/>
        <note>catalytic</note>
    </ligand>
</feature>
<dbReference type="SUPFAM" id="SSF55486">
    <property type="entry name" value="Metalloproteases ('zincins'), catalytic domain"/>
    <property type="match status" value="1"/>
</dbReference>
<dbReference type="EC" id="3.1.-.-" evidence="7"/>
<dbReference type="EMBL" id="CP047289">
    <property type="protein sequence ID" value="QUS36602.1"/>
    <property type="molecule type" value="Genomic_DNA"/>
</dbReference>
<evidence type="ECO:0000256" key="4">
    <source>
        <dbReference type="ARBA" id="ARBA00022759"/>
    </source>
</evidence>
<dbReference type="InterPro" id="IPR002036">
    <property type="entry name" value="YbeY"/>
</dbReference>
<dbReference type="Gene3D" id="3.40.390.30">
    <property type="entry name" value="Metalloproteases ('zincins'), catalytic domain"/>
    <property type="match status" value="1"/>
</dbReference>
<keyword evidence="3 7" id="KW-0479">Metal-binding</keyword>
<evidence type="ECO:0000313" key="10">
    <source>
        <dbReference type="Proteomes" id="UP000679284"/>
    </source>
</evidence>
<sequence>MEPLVDTVIEDDRWEGFGLPALATRAAEATFAALGVHGVTLALMGCDDAEIAELNAQFRQKGKPTNVLSWPSEDRAAGEPGGLPDLSGGDADDPDELGDIAIAWETCMAEAADQSKSPEDHVTHLVIHGILHLLGFDHIEDADAELMEETERRILRSMGIADPYA</sequence>
<dbReference type="RefSeq" id="WP_211783820.1">
    <property type="nucleotide sequence ID" value="NZ_CP047289.1"/>
</dbReference>
<dbReference type="Proteomes" id="UP000679284">
    <property type="component" value="Chromosome"/>
</dbReference>
<dbReference type="PANTHER" id="PTHR46986:SF1">
    <property type="entry name" value="ENDORIBONUCLEASE YBEY, CHLOROPLASTIC"/>
    <property type="match status" value="1"/>
</dbReference>
<dbReference type="InterPro" id="IPR023091">
    <property type="entry name" value="MetalPrtase_cat_dom_sf_prd"/>
</dbReference>
<evidence type="ECO:0000256" key="3">
    <source>
        <dbReference type="ARBA" id="ARBA00022723"/>
    </source>
</evidence>
<dbReference type="AlphaFoldDB" id="A0A8J8MTT8"/>
<evidence type="ECO:0000256" key="1">
    <source>
        <dbReference type="ARBA" id="ARBA00010875"/>
    </source>
</evidence>
<dbReference type="PANTHER" id="PTHR46986">
    <property type="entry name" value="ENDORIBONUCLEASE YBEY, CHLOROPLASTIC"/>
    <property type="match status" value="1"/>
</dbReference>
<evidence type="ECO:0000256" key="7">
    <source>
        <dbReference type="HAMAP-Rule" id="MF_00009"/>
    </source>
</evidence>
<name>A0A8J8MTT8_9RHOB</name>
<dbReference type="GO" id="GO:0006364">
    <property type="term" value="P:rRNA processing"/>
    <property type="evidence" value="ECO:0007669"/>
    <property type="project" value="UniProtKB-UniRule"/>
</dbReference>
<feature type="binding site" evidence="7">
    <location>
        <position position="128"/>
    </location>
    <ligand>
        <name>Zn(2+)</name>
        <dbReference type="ChEBI" id="CHEBI:29105"/>
        <note>catalytic</note>
    </ligand>
</feature>
<keyword evidence="6 7" id="KW-0862">Zinc</keyword>
<keyword evidence="10" id="KW-1185">Reference proteome</keyword>
<keyword evidence="2 7" id="KW-0540">Nuclease</keyword>